<evidence type="ECO:0008006" key="3">
    <source>
        <dbReference type="Google" id="ProtNLM"/>
    </source>
</evidence>
<dbReference type="PANTHER" id="PTHR47691:SF3">
    <property type="entry name" value="HTH-TYPE TRANSCRIPTIONAL REGULATOR RV0890C-RELATED"/>
    <property type="match status" value="1"/>
</dbReference>
<dbReference type="Gene3D" id="1.20.930.20">
    <property type="entry name" value="Adaptor protein Cbl, N-terminal domain"/>
    <property type="match status" value="1"/>
</dbReference>
<dbReference type="EMBL" id="JARIHO010000073">
    <property type="protein sequence ID" value="KAJ7312250.1"/>
    <property type="molecule type" value="Genomic_DNA"/>
</dbReference>
<dbReference type="Gene3D" id="1.25.40.10">
    <property type="entry name" value="Tetratricopeptide repeat domain"/>
    <property type="match status" value="2"/>
</dbReference>
<dbReference type="InterPro" id="IPR059179">
    <property type="entry name" value="MLKL-like_MCAfunc"/>
</dbReference>
<dbReference type="InterPro" id="IPR036537">
    <property type="entry name" value="Adaptor_Cbl_N_dom_sf"/>
</dbReference>
<accession>A0AAD6Z875</accession>
<dbReference type="SUPFAM" id="SSF48452">
    <property type="entry name" value="TPR-like"/>
    <property type="match status" value="1"/>
</dbReference>
<name>A0AAD6Z875_9AGAR</name>
<reference evidence="1" key="1">
    <citation type="submission" date="2023-03" db="EMBL/GenBank/DDBJ databases">
        <title>Massive genome expansion in bonnet fungi (Mycena s.s.) driven by repeated elements and novel gene families across ecological guilds.</title>
        <authorList>
            <consortium name="Lawrence Berkeley National Laboratory"/>
            <person name="Harder C.B."/>
            <person name="Miyauchi S."/>
            <person name="Viragh M."/>
            <person name="Kuo A."/>
            <person name="Thoen E."/>
            <person name="Andreopoulos B."/>
            <person name="Lu D."/>
            <person name="Skrede I."/>
            <person name="Drula E."/>
            <person name="Henrissat B."/>
            <person name="Morin E."/>
            <person name="Kohler A."/>
            <person name="Barry K."/>
            <person name="LaButti K."/>
            <person name="Morin E."/>
            <person name="Salamov A."/>
            <person name="Lipzen A."/>
            <person name="Mereny Z."/>
            <person name="Hegedus B."/>
            <person name="Baldrian P."/>
            <person name="Stursova M."/>
            <person name="Weitz H."/>
            <person name="Taylor A."/>
            <person name="Grigoriev I.V."/>
            <person name="Nagy L.G."/>
            <person name="Martin F."/>
            <person name="Kauserud H."/>
        </authorList>
    </citation>
    <scope>NUCLEOTIDE SEQUENCE</scope>
    <source>
        <strain evidence="1">CBHHK002</strain>
    </source>
</reference>
<protein>
    <recommendedName>
        <fullName evidence="3">NB-ARC domain-containing protein</fullName>
    </recommendedName>
</protein>
<evidence type="ECO:0000313" key="1">
    <source>
        <dbReference type="EMBL" id="KAJ7312250.1"/>
    </source>
</evidence>
<dbReference type="CDD" id="cd21037">
    <property type="entry name" value="MLKL_NTD"/>
    <property type="match status" value="1"/>
</dbReference>
<dbReference type="AlphaFoldDB" id="A0AAD6Z875"/>
<keyword evidence="2" id="KW-1185">Reference proteome</keyword>
<dbReference type="PANTHER" id="PTHR47691">
    <property type="entry name" value="REGULATOR-RELATED"/>
    <property type="match status" value="1"/>
</dbReference>
<dbReference type="Gene3D" id="3.40.50.300">
    <property type="entry name" value="P-loop containing nucleotide triphosphate hydrolases"/>
    <property type="match status" value="1"/>
</dbReference>
<evidence type="ECO:0000313" key="2">
    <source>
        <dbReference type="Proteomes" id="UP001218218"/>
    </source>
</evidence>
<dbReference type="SUPFAM" id="SSF52540">
    <property type="entry name" value="P-loop containing nucleoside triphosphate hydrolases"/>
    <property type="match status" value="1"/>
</dbReference>
<comment type="caution">
    <text evidence="1">The sequence shown here is derived from an EMBL/GenBank/DDBJ whole genome shotgun (WGS) entry which is preliminary data.</text>
</comment>
<gene>
    <name evidence="1" type="ORF">DFH08DRAFT_822285</name>
</gene>
<dbReference type="GO" id="GO:0007166">
    <property type="term" value="P:cell surface receptor signaling pathway"/>
    <property type="evidence" value="ECO:0007669"/>
    <property type="project" value="InterPro"/>
</dbReference>
<proteinExistence type="predicted"/>
<dbReference type="Proteomes" id="UP001218218">
    <property type="component" value="Unassembled WGS sequence"/>
</dbReference>
<sequence length="1011" mass="111532">MAPSRQNQDALDKLVEYGVAAGRALREVADVLDVPYLQAAAGISLLVMESAAQVRANRSQCMELVEQIHKILCVLVNFCGDLKSSPSLAMLHSISRFTETLRKVHVYIRAQADSGLFKRIIRQTEKFADCTAELKAALSSFGLQTILVASETVTQIHVDAAQRHEELMALVAQMDDAASSRVNSVHPTFPHLTFNSSSSLSLIPGSPKIFYGREPELNDTVAALTTSISVRIAILGPGGIGKTSLALAIMHEPRVVTAFGANRFFITLNAAYSSHDMIGKIAQYFGLAADGGPKLFCDIWAQYFFLDPMFQEDCWEPPAARPQVEDFLSHLTDVAELHLIRPGKTKWTRPFLPPLMPLSTDAARSTFLDITDEAFDPKLTDKVLALTDHLPLAISLIANLVSFEACESVLKKWNYETTSLLSDDPDKLSNLDKSIMISISSARMTASPNALKVLSLLSLLPDGVTRTDLEQMNFPLTDMARSQSTLIRCALSYLDSDHRFKVLAPIRELVRQRFPPDVSLQRPLRKHFYRLADLFDGPEYLSRPLIDKLSSDLGNLRTIVLSSLNSIDREQLIQTFDCIVKLAGFTYLTTLGSVEGLDSLSEVIEALEEPQLQGKYLYIMGYFDHRNKLEPYSRQAIECFEGFGRARKGDYVKTAEALSTSLDLATKSGDSAEQATVMIQLVQNYNHVGDLGSALRYSRDAHLTARASGNLWAEAGALRCRAYTCELIGDYSLGARLCADGRAILSALALDIGNRVSVFRHIINTEAEIALRQTNYTLARALNMSLTTPENMQTGFSHQETSEGYALINIAYIDIATGSHASAGKTLNFARALFTAHGSRFGLLACDITLGDLHCKLGEYDEARRLYAQSYASVNDMELRTMCIEKLSDVALVQQEITSAQRYSTLLLRTYTTPCGDLGDVFLAQGDETNALLVFEVALAGYTLMDIHRCRGECLLRIGDIQSACADTVAARVSWVSARPEFEKSLQHDGVAQCDQRLVALPSNYRDLVLE</sequence>
<dbReference type="InterPro" id="IPR011990">
    <property type="entry name" value="TPR-like_helical_dom_sf"/>
</dbReference>
<organism evidence="1 2">
    <name type="scientific">Mycena albidolilacea</name>
    <dbReference type="NCBI Taxonomy" id="1033008"/>
    <lineage>
        <taxon>Eukaryota</taxon>
        <taxon>Fungi</taxon>
        <taxon>Dikarya</taxon>
        <taxon>Basidiomycota</taxon>
        <taxon>Agaricomycotina</taxon>
        <taxon>Agaricomycetes</taxon>
        <taxon>Agaricomycetidae</taxon>
        <taxon>Agaricales</taxon>
        <taxon>Marasmiineae</taxon>
        <taxon>Mycenaceae</taxon>
        <taxon>Mycena</taxon>
    </lineage>
</organism>
<dbReference type="PRINTS" id="PR00364">
    <property type="entry name" value="DISEASERSIST"/>
</dbReference>
<dbReference type="InterPro" id="IPR027417">
    <property type="entry name" value="P-loop_NTPase"/>
</dbReference>